<dbReference type="InterPro" id="IPR017379">
    <property type="entry name" value="GIPC1/2/3"/>
</dbReference>
<dbReference type="SUPFAM" id="SSF50156">
    <property type="entry name" value="PDZ domain-like"/>
    <property type="match status" value="1"/>
</dbReference>
<feature type="region of interest" description="Disordered" evidence="2">
    <location>
        <begin position="234"/>
        <end position="253"/>
    </location>
</feature>
<protein>
    <submittedName>
        <fullName evidence="3">Uncharacterized protein</fullName>
    </submittedName>
</protein>
<dbReference type="SMART" id="SM00228">
    <property type="entry name" value="PDZ"/>
    <property type="match status" value="1"/>
</dbReference>
<feature type="compositionally biased region" description="Polar residues" evidence="2">
    <location>
        <begin position="41"/>
        <end position="65"/>
    </location>
</feature>
<accession>A0A7R8ZMA0</accession>
<gene>
    <name evidence="3" type="ORF">CTOB1V02_LOCUS2530</name>
</gene>
<proteinExistence type="inferred from homology"/>
<feature type="region of interest" description="Disordered" evidence="2">
    <location>
        <begin position="1"/>
        <end position="67"/>
    </location>
</feature>
<dbReference type="CDD" id="cd21180">
    <property type="entry name" value="GH2_GIPC"/>
    <property type="match status" value="1"/>
</dbReference>
<evidence type="ECO:0000313" key="3">
    <source>
        <dbReference type="EMBL" id="CAD7224573.1"/>
    </source>
</evidence>
<comment type="similarity">
    <text evidence="1">Belongs to the GIPC family.</text>
</comment>
<dbReference type="AlphaFoldDB" id="A0A7R8ZMA0"/>
<dbReference type="InterPro" id="IPR055349">
    <property type="entry name" value="GH2_GIPC"/>
</dbReference>
<dbReference type="PANTHER" id="PTHR12259:SF1">
    <property type="entry name" value="GH21964P"/>
    <property type="match status" value="1"/>
</dbReference>
<dbReference type="Gene3D" id="2.30.42.10">
    <property type="match status" value="1"/>
</dbReference>
<dbReference type="Pfam" id="PF25082">
    <property type="entry name" value="GIPC1_GH2"/>
    <property type="match status" value="1"/>
</dbReference>
<name>A0A7R8ZMA0_9CRUS</name>
<evidence type="ECO:0000256" key="2">
    <source>
        <dbReference type="SAM" id="MobiDB-lite"/>
    </source>
</evidence>
<dbReference type="InterPro" id="IPR056814">
    <property type="entry name" value="GIPC1-3_GH1"/>
</dbReference>
<sequence>MFGKGKAKQHKALLDDPLDGVIEGDKPPPIPARQNPPQSPKNISNGHHTSNNQSSATPSNQTNPANKPKLIFHCQLAHGSPTGFLSGFSNVRELYQKIAECYDMPAEDILFCTLNTHKVDMSRLLGGQIGLDDFIFAHRKGQKKEVEIEKTDDALGLTITDNGAGYAFIKRIKEGSVIDRIKCVQVGDHIERINADNLVGCRHYEVARKLKEIPKGSTFTMKLVEPLRSGFASIGGRSDPRSKKSSSLGSGMQTLRIRSNGQARVEDAPDDIVNAATEKINSLLETLLGINDTELALQIWELGQGKTNTMEFAESIDHSDLESFGFPDEFIFELWGVITDAKSGRLRKEKQEQSPKFPYIE</sequence>
<dbReference type="CDD" id="cd06707">
    <property type="entry name" value="PDZ_GIPC"/>
    <property type="match status" value="1"/>
</dbReference>
<dbReference type="EMBL" id="OB660399">
    <property type="protein sequence ID" value="CAD7224573.1"/>
    <property type="molecule type" value="Genomic_DNA"/>
</dbReference>
<dbReference type="FunFam" id="2.30.42.10:FF:000097">
    <property type="entry name" value="PDZ domain-containing protein GIPC1 isoform 1"/>
    <property type="match status" value="1"/>
</dbReference>
<feature type="compositionally biased region" description="Basic residues" evidence="2">
    <location>
        <begin position="1"/>
        <end position="11"/>
    </location>
</feature>
<dbReference type="Pfam" id="PF25083">
    <property type="entry name" value="GIPC1_GH1"/>
    <property type="match status" value="1"/>
</dbReference>
<evidence type="ECO:0000256" key="1">
    <source>
        <dbReference type="ARBA" id="ARBA00009011"/>
    </source>
</evidence>
<dbReference type="PROSITE" id="PS50106">
    <property type="entry name" value="PDZ"/>
    <property type="match status" value="1"/>
</dbReference>
<dbReference type="PIRSF" id="PIRSF038083">
    <property type="entry name" value="UCP038083_GIPC"/>
    <property type="match status" value="1"/>
</dbReference>
<dbReference type="Pfam" id="PF00595">
    <property type="entry name" value="PDZ"/>
    <property type="match status" value="1"/>
</dbReference>
<dbReference type="InterPro" id="IPR001478">
    <property type="entry name" value="PDZ"/>
</dbReference>
<organism evidence="3">
    <name type="scientific">Cyprideis torosa</name>
    <dbReference type="NCBI Taxonomy" id="163714"/>
    <lineage>
        <taxon>Eukaryota</taxon>
        <taxon>Metazoa</taxon>
        <taxon>Ecdysozoa</taxon>
        <taxon>Arthropoda</taxon>
        <taxon>Crustacea</taxon>
        <taxon>Oligostraca</taxon>
        <taxon>Ostracoda</taxon>
        <taxon>Podocopa</taxon>
        <taxon>Podocopida</taxon>
        <taxon>Cytherocopina</taxon>
        <taxon>Cytheroidea</taxon>
        <taxon>Cytherideidae</taxon>
        <taxon>Cyprideis</taxon>
    </lineage>
</organism>
<dbReference type="OrthoDB" id="6509831at2759"/>
<dbReference type="PANTHER" id="PTHR12259">
    <property type="entry name" value="RGS-GAIP INTERACTING PROTEIN GIPC"/>
    <property type="match status" value="1"/>
</dbReference>
<reference evidence="3" key="1">
    <citation type="submission" date="2020-11" db="EMBL/GenBank/DDBJ databases">
        <authorList>
            <person name="Tran Van P."/>
        </authorList>
    </citation>
    <scope>NUCLEOTIDE SEQUENCE</scope>
</reference>
<dbReference type="InterPro" id="IPR036034">
    <property type="entry name" value="PDZ_sf"/>
</dbReference>